<keyword evidence="3" id="KW-1185">Reference proteome</keyword>
<dbReference type="Proteomes" id="UP000184514">
    <property type="component" value="Unassembled WGS sequence"/>
</dbReference>
<dbReference type="PANTHER" id="PTHR45458:SF1">
    <property type="entry name" value="SHORT CHAIN DEHYDROGENASE"/>
    <property type="match status" value="1"/>
</dbReference>
<reference evidence="2 3" key="1">
    <citation type="submission" date="2016-10" db="EMBL/GenBank/DDBJ databases">
        <title>Genome sequence of Planktotalea frisia SH6-1.</title>
        <authorList>
            <person name="Poehlein A."/>
            <person name="Bakenhus I."/>
            <person name="Voget S."/>
            <person name="Brinkhoff T."/>
            <person name="Simon M."/>
        </authorList>
    </citation>
    <scope>NUCLEOTIDE SEQUENCE [LARGE SCALE GENOMIC DNA]</scope>
    <source>
        <strain evidence="2 3">SH6-1</strain>
    </source>
</reference>
<dbReference type="STRING" id="696762.PFRI_11470"/>
<dbReference type="SUPFAM" id="SSF51735">
    <property type="entry name" value="NAD(P)-binding Rossmann-fold domains"/>
    <property type="match status" value="1"/>
</dbReference>
<dbReference type="PRINTS" id="PR00080">
    <property type="entry name" value="SDRFAMILY"/>
</dbReference>
<evidence type="ECO:0000256" key="1">
    <source>
        <dbReference type="RuleBase" id="RU000363"/>
    </source>
</evidence>
<comment type="caution">
    <text evidence="2">The sequence shown here is derived from an EMBL/GenBank/DDBJ whole genome shotgun (WGS) entry which is preliminary data.</text>
</comment>
<dbReference type="Pfam" id="PF00106">
    <property type="entry name" value="adh_short"/>
    <property type="match status" value="1"/>
</dbReference>
<protein>
    <submittedName>
        <fullName evidence="2">C-factor</fullName>
    </submittedName>
</protein>
<sequence>MARILITGSNRGIGAALAAEAKGRGHSILRATRVGQGGDVIFDISNPMQVKQAMSAINQPIDIVINNAGIIGPDSPTTDMDWTAMAHTFAVNVAGALAVSTACLDHLRRSGSPRILTISSQMSYMGYAKSDRISYRASKAAVNKVMQGLATDLYPDGIAVVVVDPGWVQTDMGGAKAELTPEEVATGIIDLAERVTLEQTGKFFRWTGEERAF</sequence>
<dbReference type="RefSeq" id="WP_072629771.1">
    <property type="nucleotide sequence ID" value="NZ_MLCB01000091.1"/>
</dbReference>
<gene>
    <name evidence="2" type="primary">csgA_1</name>
    <name evidence="2" type="ORF">PFRI_11470</name>
</gene>
<accession>A0A1L9NZ94</accession>
<name>A0A1L9NZ94_9RHOB</name>
<dbReference type="EMBL" id="MLCB01000091">
    <property type="protein sequence ID" value="OJI94598.1"/>
    <property type="molecule type" value="Genomic_DNA"/>
</dbReference>
<dbReference type="Gene3D" id="3.40.50.720">
    <property type="entry name" value="NAD(P)-binding Rossmann-like Domain"/>
    <property type="match status" value="1"/>
</dbReference>
<dbReference type="InterPro" id="IPR052184">
    <property type="entry name" value="SDR_enzymes"/>
</dbReference>
<dbReference type="InterPro" id="IPR002347">
    <property type="entry name" value="SDR_fam"/>
</dbReference>
<dbReference type="GO" id="GO:0016616">
    <property type="term" value="F:oxidoreductase activity, acting on the CH-OH group of donors, NAD or NADP as acceptor"/>
    <property type="evidence" value="ECO:0007669"/>
    <property type="project" value="TreeGrafter"/>
</dbReference>
<proteinExistence type="inferred from homology"/>
<dbReference type="AlphaFoldDB" id="A0A1L9NZ94"/>
<evidence type="ECO:0000313" key="2">
    <source>
        <dbReference type="EMBL" id="OJI94598.1"/>
    </source>
</evidence>
<dbReference type="PANTHER" id="PTHR45458">
    <property type="entry name" value="SHORT-CHAIN DEHYDROGENASE/REDUCTASE SDR"/>
    <property type="match status" value="1"/>
</dbReference>
<dbReference type="PRINTS" id="PR00081">
    <property type="entry name" value="GDHRDH"/>
</dbReference>
<evidence type="ECO:0000313" key="3">
    <source>
        <dbReference type="Proteomes" id="UP000184514"/>
    </source>
</evidence>
<dbReference type="OrthoDB" id="9785826at2"/>
<organism evidence="2 3">
    <name type="scientific">Planktotalea frisia</name>
    <dbReference type="NCBI Taxonomy" id="696762"/>
    <lineage>
        <taxon>Bacteria</taxon>
        <taxon>Pseudomonadati</taxon>
        <taxon>Pseudomonadota</taxon>
        <taxon>Alphaproteobacteria</taxon>
        <taxon>Rhodobacterales</taxon>
        <taxon>Paracoccaceae</taxon>
        <taxon>Planktotalea</taxon>
    </lineage>
</organism>
<dbReference type="InterPro" id="IPR036291">
    <property type="entry name" value="NAD(P)-bd_dom_sf"/>
</dbReference>
<comment type="similarity">
    <text evidence="1">Belongs to the short-chain dehydrogenases/reductases (SDR) family.</text>
</comment>